<proteinExistence type="inferred from homology"/>
<name>A0A9X4NNW2_9BURK</name>
<dbReference type="InterPro" id="IPR004846">
    <property type="entry name" value="T2SS/T3SS_dom"/>
</dbReference>
<dbReference type="InterPro" id="IPR001775">
    <property type="entry name" value="GspD/PilQ"/>
</dbReference>
<evidence type="ECO:0000256" key="1">
    <source>
        <dbReference type="RuleBase" id="RU004003"/>
    </source>
</evidence>
<feature type="domain" description="Type II/III secretion system secretin-like" evidence="2">
    <location>
        <begin position="401"/>
        <end position="562"/>
    </location>
</feature>
<dbReference type="GO" id="GO:0009306">
    <property type="term" value="P:protein secretion"/>
    <property type="evidence" value="ECO:0007669"/>
    <property type="project" value="InterPro"/>
</dbReference>
<dbReference type="SUPFAM" id="SSF48452">
    <property type="entry name" value="TPR-like"/>
    <property type="match status" value="1"/>
</dbReference>
<dbReference type="AlphaFoldDB" id="A0A9X4NNW2"/>
<dbReference type="EMBL" id="AOGK01000004">
    <property type="protein sequence ID" value="MDG5974813.1"/>
    <property type="molecule type" value="Genomic_DNA"/>
</dbReference>
<evidence type="ECO:0000313" key="4">
    <source>
        <dbReference type="Proteomes" id="UP001152876"/>
    </source>
</evidence>
<dbReference type="GO" id="GO:0015627">
    <property type="term" value="C:type II protein secretion system complex"/>
    <property type="evidence" value="ECO:0007669"/>
    <property type="project" value="TreeGrafter"/>
</dbReference>
<comment type="caution">
    <text evidence="3">The sequence shown here is derived from an EMBL/GenBank/DDBJ whole genome shotgun (WGS) entry which is preliminary data.</text>
</comment>
<accession>A0A9X4NNW2</accession>
<comment type="similarity">
    <text evidence="1">Belongs to the bacterial secretin family.</text>
</comment>
<dbReference type="SUPFAM" id="SSF49384">
    <property type="entry name" value="Carbohydrate-binding domain"/>
    <property type="match status" value="1"/>
</dbReference>
<dbReference type="InterPro" id="IPR050810">
    <property type="entry name" value="Bact_Secretion_Sys_Channel"/>
</dbReference>
<dbReference type="Gene3D" id="1.25.40.10">
    <property type="entry name" value="Tetratricopeptide repeat domain"/>
    <property type="match status" value="1"/>
</dbReference>
<dbReference type="PANTHER" id="PTHR30332">
    <property type="entry name" value="PROBABLE GENERAL SECRETION PATHWAY PROTEIN D"/>
    <property type="match status" value="1"/>
</dbReference>
<keyword evidence="4" id="KW-1185">Reference proteome</keyword>
<dbReference type="GO" id="GO:0030246">
    <property type="term" value="F:carbohydrate binding"/>
    <property type="evidence" value="ECO:0007669"/>
    <property type="project" value="InterPro"/>
</dbReference>
<dbReference type="Pfam" id="PF00263">
    <property type="entry name" value="Secretin"/>
    <property type="match status" value="1"/>
</dbReference>
<reference evidence="3" key="1">
    <citation type="submission" date="2013-01" db="EMBL/GenBank/DDBJ databases">
        <title>Genome draft of Hydrogenophaga taeniospiralis 2K1.</title>
        <authorList>
            <person name="Gomila M."/>
            <person name="Lalucat J."/>
        </authorList>
    </citation>
    <scope>NUCLEOTIDE SEQUENCE</scope>
    <source>
        <strain evidence="3">CCUG 15921</strain>
    </source>
</reference>
<evidence type="ECO:0000259" key="2">
    <source>
        <dbReference type="Pfam" id="PF00263"/>
    </source>
</evidence>
<evidence type="ECO:0000313" key="3">
    <source>
        <dbReference type="EMBL" id="MDG5974813.1"/>
    </source>
</evidence>
<dbReference type="OrthoDB" id="9775455at2"/>
<dbReference type="PRINTS" id="PR00811">
    <property type="entry name" value="BCTERIALGSPD"/>
</dbReference>
<dbReference type="Proteomes" id="UP001152876">
    <property type="component" value="Unassembled WGS sequence"/>
</dbReference>
<dbReference type="CDD" id="cd08547">
    <property type="entry name" value="Type_II_cohesin"/>
    <property type="match status" value="1"/>
</dbReference>
<sequence length="763" mass="82416">MVLLLGVGLAGCAQQRIRDESNQLMRDGRYEQAIQTLKAGVAEYPESALLRAGLATAQTDVIARLLAQVTAERAAGQWQVAQDTLQRAATLHPEHPRVRDLQAQLRAEEAALQALALARKTAQGGQPAQLAQALQMVEQGLVRTPRQPDLLAYKRQLEADLRQRSAFARQHGLAETRPISLSFRQAPLSSLLEAIRLGTGIDFVLDREVQAEQTASVYIREARVEDAIDLVLGAFQLSRRIVDGKTVLVYPNTPEKHKEHREQVIRVFHLSHADAKATSTLLQYMLRIQPPYVDERANMLALRESPELMAVAERLVALHDMGEAEVMLEVEVLEVKSSRLTELGVNFPNNFSLSLLPMPNQTGITVDTFNNLNLRGGFNGINYAQVGLSVGNLLVNLKREVGDFNTLANPRIRARNKEKATIMVGDKVPVITTTAASSGGFVSESVNYLDVGLKLEVEPTVSPDDEVAIKLALEVSSLAREVRSSTGSVAYQIGTRNANTTLRLRDGETQLLGGLITNEDRMTSNRVPGLGDLPVAGRLFSSQKDDTQRTELVLAITPRILRSAPNPDLAQAEMWVGTENFTRLRPSPVSGFKPLVGALGTSPQGMAAEPATAGATPATSSETQAQASGFALSFQGPAQLKVGEEATVVLQARSEVPLTALPLNLRFTQDTLQILGVSEGDYFRQGEAVSSFTHAVRAKEGRLSLGLLSNVSQGVTGEGEVVSLRVKALAPGPASIAVHSGDVLGVNVVVPMPVKPQWSVQVP</sequence>
<dbReference type="PRINTS" id="PR01032">
    <property type="entry name" value="PHAGEIV"/>
</dbReference>
<dbReference type="InterPro" id="IPR008965">
    <property type="entry name" value="CBM2/CBM3_carb-bd_dom_sf"/>
</dbReference>
<dbReference type="PANTHER" id="PTHR30332:SF17">
    <property type="entry name" value="TYPE IV PILIATION SYSTEM PROTEIN DR_0774-RELATED"/>
    <property type="match status" value="1"/>
</dbReference>
<dbReference type="Gene3D" id="2.60.40.680">
    <property type="match status" value="1"/>
</dbReference>
<gene>
    <name evidence="3" type="ORF">H010_06080</name>
</gene>
<protein>
    <submittedName>
        <fullName evidence="3">Type II secretory pathway, gspd-related protein</fullName>
    </submittedName>
</protein>
<dbReference type="InterPro" id="IPR011990">
    <property type="entry name" value="TPR-like_helical_dom_sf"/>
</dbReference>
<organism evidence="3 4">
    <name type="scientific">Hydrogenophaga taeniospiralis CCUG 15921</name>
    <dbReference type="NCBI Taxonomy" id="1281780"/>
    <lineage>
        <taxon>Bacteria</taxon>
        <taxon>Pseudomonadati</taxon>
        <taxon>Pseudomonadota</taxon>
        <taxon>Betaproteobacteria</taxon>
        <taxon>Burkholderiales</taxon>
        <taxon>Comamonadaceae</taxon>
        <taxon>Hydrogenophaga</taxon>
    </lineage>
</organism>